<keyword evidence="1" id="KW-0732">Signal</keyword>
<proteinExistence type="predicted"/>
<comment type="caution">
    <text evidence="3">The sequence shown here is derived from an EMBL/GenBank/DDBJ whole genome shotgun (WGS) entry which is preliminary data.</text>
</comment>
<dbReference type="Gene3D" id="2.30.40.10">
    <property type="entry name" value="Urease, subunit C, domain 1"/>
    <property type="match status" value="1"/>
</dbReference>
<organism evidence="3 4">
    <name type="scientific">Elongatibacter sediminis</name>
    <dbReference type="NCBI Taxonomy" id="3119006"/>
    <lineage>
        <taxon>Bacteria</taxon>
        <taxon>Pseudomonadati</taxon>
        <taxon>Pseudomonadota</taxon>
        <taxon>Gammaproteobacteria</taxon>
        <taxon>Chromatiales</taxon>
        <taxon>Wenzhouxiangellaceae</taxon>
        <taxon>Elongatibacter</taxon>
    </lineage>
</organism>
<dbReference type="PANTHER" id="PTHR43135">
    <property type="entry name" value="ALPHA-D-RIBOSE 1-METHYLPHOSPHONATE 5-TRIPHOSPHATE DIPHOSPHATASE"/>
    <property type="match status" value="1"/>
</dbReference>
<protein>
    <submittedName>
        <fullName evidence="3">Amidohydrolase family protein</fullName>
    </submittedName>
</protein>
<dbReference type="SUPFAM" id="SSF51556">
    <property type="entry name" value="Metallo-dependent hydrolases"/>
    <property type="match status" value="1"/>
</dbReference>
<dbReference type="InterPro" id="IPR006680">
    <property type="entry name" value="Amidohydro-rel"/>
</dbReference>
<evidence type="ECO:0000259" key="2">
    <source>
        <dbReference type="Pfam" id="PF01979"/>
    </source>
</evidence>
<evidence type="ECO:0000313" key="3">
    <source>
        <dbReference type="EMBL" id="MEJ8568689.1"/>
    </source>
</evidence>
<name>A0AAW9RGZ1_9GAMM</name>
<reference evidence="3 4" key="1">
    <citation type="submission" date="2024-02" db="EMBL/GenBank/DDBJ databases">
        <title>A novel Wenzhouxiangellaceae bacterium, isolated from coastal sediments.</title>
        <authorList>
            <person name="Du Z.-J."/>
            <person name="Ye Y.-Q."/>
            <person name="Zhang X.-Y."/>
        </authorList>
    </citation>
    <scope>NUCLEOTIDE SEQUENCE [LARGE SCALE GENOMIC DNA]</scope>
    <source>
        <strain evidence="3 4">CH-27</strain>
    </source>
</reference>
<dbReference type="Pfam" id="PF01979">
    <property type="entry name" value="Amidohydro_1"/>
    <property type="match status" value="1"/>
</dbReference>
<dbReference type="GO" id="GO:0016810">
    <property type="term" value="F:hydrolase activity, acting on carbon-nitrogen (but not peptide) bonds"/>
    <property type="evidence" value="ECO:0007669"/>
    <property type="project" value="InterPro"/>
</dbReference>
<feature type="signal peptide" evidence="1">
    <location>
        <begin position="1"/>
        <end position="19"/>
    </location>
</feature>
<dbReference type="EMBL" id="JAZHOG010000009">
    <property type="protein sequence ID" value="MEJ8568689.1"/>
    <property type="molecule type" value="Genomic_DNA"/>
</dbReference>
<dbReference type="InterPro" id="IPR051781">
    <property type="entry name" value="Metallo-dep_Hydrolase"/>
</dbReference>
<accession>A0AAW9RGZ1</accession>
<dbReference type="SUPFAM" id="SSF51338">
    <property type="entry name" value="Composite domain of metallo-dependent hydrolases"/>
    <property type="match status" value="1"/>
</dbReference>
<dbReference type="AlphaFoldDB" id="A0AAW9RGZ1"/>
<sequence length="434" mass="46494">MEALPAMVLAVLCSMAVQAGEVPEHDTVIFARHALLVAGEPVRDNVSLYVRNGRLVTVEEGRVEAEDPGDDSGVRHIDLSCCFVVPGLIDTQTHLQSQLGLPPTMLRLVTWTDADNALQAYVHGRRTLAAGFTTIRDMGSHGDAMYALRDAINAGKVPGPRIQVAGEIIMATGGDLRDWYRPEVEAVFHTGAVCDGADDCRRAIREQVALGSDTIKVATKYDLADGSKSQFTLEELRAMAEAANALGVKITASAFSADSINRPLEAGFDAVVHGTFVDDESLKLLQRSGAWFIPTLVAARTVKEMAENPDLPLSDAWRQENLAIYHGMVASFQRVREAGLPIAFGTDAGWRPHGGNAEQLVQMVELGMKPADVIATATLNAARAMGWADDVGSLEVGKYADLVAVRGSPLNDISELTRPHAVIKGGEPVERAAP</sequence>
<dbReference type="PANTHER" id="PTHR43135:SF3">
    <property type="entry name" value="ALPHA-D-RIBOSE 1-METHYLPHOSPHONATE 5-TRIPHOSPHATE DIPHOSPHATASE"/>
    <property type="match status" value="1"/>
</dbReference>
<gene>
    <name evidence="3" type="ORF">V3330_13735</name>
</gene>
<dbReference type="InterPro" id="IPR057744">
    <property type="entry name" value="OTAase-like"/>
</dbReference>
<dbReference type="InterPro" id="IPR011059">
    <property type="entry name" value="Metal-dep_hydrolase_composite"/>
</dbReference>
<evidence type="ECO:0000313" key="4">
    <source>
        <dbReference type="Proteomes" id="UP001359886"/>
    </source>
</evidence>
<keyword evidence="4" id="KW-1185">Reference proteome</keyword>
<feature type="domain" description="Amidohydrolase-related" evidence="2">
    <location>
        <begin position="83"/>
        <end position="428"/>
    </location>
</feature>
<dbReference type="Proteomes" id="UP001359886">
    <property type="component" value="Unassembled WGS sequence"/>
</dbReference>
<evidence type="ECO:0000256" key="1">
    <source>
        <dbReference type="SAM" id="SignalP"/>
    </source>
</evidence>
<feature type="chain" id="PRO_5043600536" evidence="1">
    <location>
        <begin position="20"/>
        <end position="434"/>
    </location>
</feature>
<dbReference type="InterPro" id="IPR032466">
    <property type="entry name" value="Metal_Hydrolase"/>
</dbReference>
<dbReference type="Gene3D" id="3.20.20.140">
    <property type="entry name" value="Metal-dependent hydrolases"/>
    <property type="match status" value="1"/>
</dbReference>
<dbReference type="CDD" id="cd01299">
    <property type="entry name" value="Met_dep_hydrolase_A"/>
    <property type="match status" value="1"/>
</dbReference>